<sequence length="197" mass="20891">MTVLVAYGSAGGGTGEIAGWITEELRSAGLNVDLSPGGGVTDVGTYEAVILGSAVYASGWHADARDFTHRFAGRFTDRPVWLFSSGPLDTSADGGVLPPSHHAELALRVLPAREHGTFGGRMTSEAHGWLGIMARQLAREGHAGDFRNPERIRAWARSVAAELRKEGPAHGTQIEPSRLVPVDPSGPDGAGHRRREP</sequence>
<evidence type="ECO:0000313" key="3">
    <source>
        <dbReference type="EMBL" id="MBB4762922.1"/>
    </source>
</evidence>
<dbReference type="GO" id="GO:0016491">
    <property type="term" value="F:oxidoreductase activity"/>
    <property type="evidence" value="ECO:0007669"/>
    <property type="project" value="UniProtKB-KW"/>
</dbReference>
<dbReference type="SUPFAM" id="SSF52218">
    <property type="entry name" value="Flavoproteins"/>
    <property type="match status" value="1"/>
</dbReference>
<dbReference type="InterPro" id="IPR026816">
    <property type="entry name" value="Flavodoxin_dom"/>
</dbReference>
<protein>
    <submittedName>
        <fullName evidence="3">Menaquinone-dependent protoporphyrinogen oxidase</fullName>
        <ecNumber evidence="3">1.3.5.3</ecNumber>
    </submittedName>
</protein>
<dbReference type="Proteomes" id="UP000578112">
    <property type="component" value="Unassembled WGS sequence"/>
</dbReference>
<evidence type="ECO:0000256" key="1">
    <source>
        <dbReference type="SAM" id="MobiDB-lite"/>
    </source>
</evidence>
<dbReference type="GO" id="GO:0010181">
    <property type="term" value="F:FMN binding"/>
    <property type="evidence" value="ECO:0007669"/>
    <property type="project" value="InterPro"/>
</dbReference>
<accession>A0A7W7MQP4</accession>
<dbReference type="PROSITE" id="PS50902">
    <property type="entry name" value="FLAVODOXIN_LIKE"/>
    <property type="match status" value="1"/>
</dbReference>
<dbReference type="RefSeq" id="WP_184994303.1">
    <property type="nucleotide sequence ID" value="NZ_BOMK01000004.1"/>
</dbReference>
<dbReference type="EMBL" id="JACHNH010000001">
    <property type="protein sequence ID" value="MBB4762922.1"/>
    <property type="molecule type" value="Genomic_DNA"/>
</dbReference>
<keyword evidence="3" id="KW-0560">Oxidoreductase</keyword>
<evidence type="ECO:0000313" key="4">
    <source>
        <dbReference type="Proteomes" id="UP000578112"/>
    </source>
</evidence>
<dbReference type="Pfam" id="PF12724">
    <property type="entry name" value="Flavodoxin_5"/>
    <property type="match status" value="1"/>
</dbReference>
<gene>
    <name evidence="3" type="ORF">BJ971_003478</name>
</gene>
<feature type="region of interest" description="Disordered" evidence="1">
    <location>
        <begin position="164"/>
        <end position="197"/>
    </location>
</feature>
<comment type="caution">
    <text evidence="3">The sequence shown here is derived from an EMBL/GenBank/DDBJ whole genome shotgun (WGS) entry which is preliminary data.</text>
</comment>
<dbReference type="InterPro" id="IPR008254">
    <property type="entry name" value="Flavodoxin/NO_synth"/>
</dbReference>
<organism evidence="3 4">
    <name type="scientific">Actinoplanes digitatis</name>
    <dbReference type="NCBI Taxonomy" id="1868"/>
    <lineage>
        <taxon>Bacteria</taxon>
        <taxon>Bacillati</taxon>
        <taxon>Actinomycetota</taxon>
        <taxon>Actinomycetes</taxon>
        <taxon>Micromonosporales</taxon>
        <taxon>Micromonosporaceae</taxon>
        <taxon>Actinoplanes</taxon>
    </lineage>
</organism>
<name>A0A7W7MQP4_9ACTN</name>
<evidence type="ECO:0000259" key="2">
    <source>
        <dbReference type="PROSITE" id="PS50902"/>
    </source>
</evidence>
<dbReference type="AlphaFoldDB" id="A0A7W7MQP4"/>
<feature type="domain" description="Flavodoxin-like" evidence="2">
    <location>
        <begin position="3"/>
        <end position="160"/>
    </location>
</feature>
<dbReference type="InterPro" id="IPR029039">
    <property type="entry name" value="Flavoprotein-like_sf"/>
</dbReference>
<keyword evidence="4" id="KW-1185">Reference proteome</keyword>
<reference evidence="3 4" key="1">
    <citation type="submission" date="2020-08" db="EMBL/GenBank/DDBJ databases">
        <title>Sequencing the genomes of 1000 actinobacteria strains.</title>
        <authorList>
            <person name="Klenk H.-P."/>
        </authorList>
    </citation>
    <scope>NUCLEOTIDE SEQUENCE [LARGE SCALE GENOMIC DNA]</scope>
    <source>
        <strain evidence="3 4">DSM 43149</strain>
    </source>
</reference>
<dbReference type="EC" id="1.3.5.3" evidence="3"/>
<dbReference type="Gene3D" id="3.40.50.360">
    <property type="match status" value="1"/>
</dbReference>
<proteinExistence type="predicted"/>